<dbReference type="Proteomes" id="UP000006681">
    <property type="component" value="Chromosome"/>
</dbReference>
<gene>
    <name evidence="2" type="ordered locus">Vdis_0381</name>
</gene>
<name>E1QTY7_VULDI</name>
<dbReference type="KEGG" id="vdi:Vdis_0381"/>
<dbReference type="AlphaFoldDB" id="E1QTY7"/>
<dbReference type="RefSeq" id="WP_013335509.1">
    <property type="nucleotide sequence ID" value="NC_014537.1"/>
</dbReference>
<evidence type="ECO:0000259" key="1">
    <source>
        <dbReference type="Pfam" id="PF05168"/>
    </source>
</evidence>
<evidence type="ECO:0000313" key="3">
    <source>
        <dbReference type="Proteomes" id="UP000006681"/>
    </source>
</evidence>
<evidence type="ECO:0000313" key="2">
    <source>
        <dbReference type="EMBL" id="ADN49784.1"/>
    </source>
</evidence>
<dbReference type="STRING" id="572478.Vdis_0381"/>
<dbReference type="OrthoDB" id="27821at2157"/>
<dbReference type="eggNOG" id="arCOG01192">
    <property type="taxonomic scope" value="Archaea"/>
</dbReference>
<reference evidence="2 3" key="1">
    <citation type="journal article" date="2010" name="Stand. Genomic Sci.">
        <title>Complete genome sequence of Vulcanisaeta distributa type strain (IC-017).</title>
        <authorList>
            <person name="Mavromatis K."/>
            <person name="Sikorski J."/>
            <person name="Pabst E."/>
            <person name="Teshima H."/>
            <person name="Lapidus A."/>
            <person name="Lucas S."/>
            <person name="Nolan M."/>
            <person name="Glavina Del Rio T."/>
            <person name="Cheng J.F."/>
            <person name="Bruce D."/>
            <person name="Goodwin L."/>
            <person name="Pitluck S."/>
            <person name="Liolios K."/>
            <person name="Ivanova N."/>
            <person name="Mikhailova N."/>
            <person name="Pati A."/>
            <person name="Chen A."/>
            <person name="Palaniappan K."/>
            <person name="Land M."/>
            <person name="Hauser L."/>
            <person name="Chang Y.J."/>
            <person name="Jeffries C.D."/>
            <person name="Rohde M."/>
            <person name="Spring S."/>
            <person name="Goker M."/>
            <person name="Wirth R."/>
            <person name="Woyke T."/>
            <person name="Bristow J."/>
            <person name="Eisen J.A."/>
            <person name="Markowitz V."/>
            <person name="Hugenholtz P."/>
            <person name="Klenk H.P."/>
            <person name="Kyrpides N.C."/>
        </authorList>
    </citation>
    <scope>NUCLEOTIDE SEQUENCE [LARGE SCALE GENOMIC DNA]</scope>
    <source>
        <strain evidence="3">DSM 14429 / JCM 11212 / NBRC 100878 / IC-017</strain>
    </source>
</reference>
<keyword evidence="3" id="KW-1185">Reference proteome</keyword>
<organism evidence="2 3">
    <name type="scientific">Vulcanisaeta distributa (strain DSM 14429 / JCM 11212 / NBRC 100878 / IC-017)</name>
    <dbReference type="NCBI Taxonomy" id="572478"/>
    <lineage>
        <taxon>Archaea</taxon>
        <taxon>Thermoproteota</taxon>
        <taxon>Thermoprotei</taxon>
        <taxon>Thermoproteales</taxon>
        <taxon>Thermoproteaceae</taxon>
        <taxon>Vulcanisaeta</taxon>
    </lineage>
</organism>
<dbReference type="GeneID" id="9751299"/>
<dbReference type="EMBL" id="CP002100">
    <property type="protein sequence ID" value="ADN49784.1"/>
    <property type="molecule type" value="Genomic_DNA"/>
</dbReference>
<proteinExistence type="predicted"/>
<sequence length="143" mass="16029">MIDPMNEVKYRYELANEHLSRAERYYELDDWAGCVHSSQLAVENFAKAIIAIYQVPTWSHDPLNQLMSIISQVPGSVKELIIELARMSHELAAEHARSTYGEPTAGLTPGMIYNREIAARALSMAHRARDIVTSVFNALGITV</sequence>
<reference evidence="3" key="2">
    <citation type="journal article" date="2010" name="Stand. Genomic Sci.">
        <title>Complete genome sequence of Vulcanisaeta distributa type strain (IC-017T).</title>
        <authorList>
            <person name="Mavromatis K."/>
            <person name="Sikorski J."/>
            <person name="Pabst E."/>
            <person name="Teshima H."/>
            <person name="Lapidus A."/>
            <person name="Lucas S."/>
            <person name="Nolan M."/>
            <person name="Glavina Del Rio T."/>
            <person name="Cheng J."/>
            <person name="Bruce D."/>
            <person name="Goodwin L."/>
            <person name="Pitluck S."/>
            <person name="Liolios K."/>
            <person name="Ivanova N."/>
            <person name="Mikhailova N."/>
            <person name="Pati A."/>
            <person name="Chen A."/>
            <person name="Palaniappan K."/>
            <person name="Land M."/>
            <person name="Hauser L."/>
            <person name="Chang Y."/>
            <person name="Jeffries C."/>
            <person name="Rohde M."/>
            <person name="Spring S."/>
            <person name="Goker M."/>
            <person name="Wirth R."/>
            <person name="Woyke T."/>
            <person name="Bristow J."/>
            <person name="Eisen J."/>
            <person name="Markowitz V."/>
            <person name="Hugenholtz P."/>
            <person name="Klenk H."/>
            <person name="Kyrpides N."/>
        </authorList>
    </citation>
    <scope>NUCLEOTIDE SEQUENCE [LARGE SCALE GENOMIC DNA]</scope>
    <source>
        <strain evidence="3">DSM 14429 / JCM 11212 / NBRC 100878 / IC-017</strain>
    </source>
</reference>
<protein>
    <submittedName>
        <fullName evidence="2">HEPN domain protein</fullName>
    </submittedName>
</protein>
<accession>E1QTY7</accession>
<dbReference type="Pfam" id="PF05168">
    <property type="entry name" value="HEPN"/>
    <property type="match status" value="1"/>
</dbReference>
<dbReference type="HOGENOM" id="CLU_149754_0_0_2"/>
<dbReference type="SUPFAM" id="SSF81593">
    <property type="entry name" value="Nucleotidyltransferase substrate binding subunit/domain"/>
    <property type="match status" value="1"/>
</dbReference>
<feature type="domain" description="HEPN" evidence="1">
    <location>
        <begin position="9"/>
        <end position="132"/>
    </location>
</feature>
<dbReference type="Gene3D" id="1.20.120.330">
    <property type="entry name" value="Nucleotidyltransferases domain 2"/>
    <property type="match status" value="1"/>
</dbReference>
<dbReference type="InterPro" id="IPR007842">
    <property type="entry name" value="HEPN_dom"/>
</dbReference>